<dbReference type="OrthoDB" id="1430683at2"/>
<dbReference type="GO" id="GO:0000156">
    <property type="term" value="F:phosphorelay response regulator activity"/>
    <property type="evidence" value="ECO:0007669"/>
    <property type="project" value="InterPro"/>
</dbReference>
<sequence length="107" mass="12579">MKITEKITLNPEDITWFESDINYTKVNLTNGRQLIISYTLKKIADQVKSYSNFIRIHRSLLVNSNHIHSIEISDKDIFIYVSGNHRLLVSRRKRNLLKEIALNLCLH</sequence>
<evidence type="ECO:0000259" key="1">
    <source>
        <dbReference type="PROSITE" id="PS50930"/>
    </source>
</evidence>
<comment type="caution">
    <text evidence="2">The sequence shown here is derived from an EMBL/GenBank/DDBJ whole genome shotgun (WGS) entry which is preliminary data.</text>
</comment>
<protein>
    <submittedName>
        <fullName evidence="2">LytTR family transcriptional regulator</fullName>
    </submittedName>
</protein>
<dbReference type="AlphaFoldDB" id="A0A4Q5LZD6"/>
<dbReference type="PANTHER" id="PTHR37299:SF1">
    <property type="entry name" value="STAGE 0 SPORULATION PROTEIN A HOMOLOG"/>
    <property type="match status" value="1"/>
</dbReference>
<dbReference type="EMBL" id="SEWF01000017">
    <property type="protein sequence ID" value="RYU95212.1"/>
    <property type="molecule type" value="Genomic_DNA"/>
</dbReference>
<accession>A0A4Q5LZD6</accession>
<proteinExistence type="predicted"/>
<dbReference type="GO" id="GO:0003677">
    <property type="term" value="F:DNA binding"/>
    <property type="evidence" value="ECO:0007669"/>
    <property type="project" value="InterPro"/>
</dbReference>
<dbReference type="RefSeq" id="WP_130021460.1">
    <property type="nucleotide sequence ID" value="NZ_SEWF01000017.1"/>
</dbReference>
<dbReference type="PROSITE" id="PS50930">
    <property type="entry name" value="HTH_LYTTR"/>
    <property type="match status" value="1"/>
</dbReference>
<evidence type="ECO:0000313" key="2">
    <source>
        <dbReference type="EMBL" id="RYU95212.1"/>
    </source>
</evidence>
<organism evidence="2 3">
    <name type="scientific">Emticicia agri</name>
    <dbReference type="NCBI Taxonomy" id="2492393"/>
    <lineage>
        <taxon>Bacteria</taxon>
        <taxon>Pseudomonadati</taxon>
        <taxon>Bacteroidota</taxon>
        <taxon>Cytophagia</taxon>
        <taxon>Cytophagales</taxon>
        <taxon>Leadbetterellaceae</taxon>
        <taxon>Emticicia</taxon>
    </lineage>
</organism>
<gene>
    <name evidence="2" type="ORF">EWM59_13260</name>
</gene>
<dbReference type="InterPro" id="IPR046947">
    <property type="entry name" value="LytR-like"/>
</dbReference>
<dbReference type="SMART" id="SM00850">
    <property type="entry name" value="LytTR"/>
    <property type="match status" value="1"/>
</dbReference>
<dbReference type="Gene3D" id="2.40.50.1020">
    <property type="entry name" value="LytTr DNA-binding domain"/>
    <property type="match status" value="1"/>
</dbReference>
<dbReference type="InterPro" id="IPR007492">
    <property type="entry name" value="LytTR_DNA-bd_dom"/>
</dbReference>
<dbReference type="Pfam" id="PF04397">
    <property type="entry name" value="LytTR"/>
    <property type="match status" value="1"/>
</dbReference>
<dbReference type="Proteomes" id="UP000293162">
    <property type="component" value="Unassembled WGS sequence"/>
</dbReference>
<name>A0A4Q5LZD6_9BACT</name>
<evidence type="ECO:0000313" key="3">
    <source>
        <dbReference type="Proteomes" id="UP000293162"/>
    </source>
</evidence>
<dbReference type="PANTHER" id="PTHR37299">
    <property type="entry name" value="TRANSCRIPTIONAL REGULATOR-RELATED"/>
    <property type="match status" value="1"/>
</dbReference>
<feature type="domain" description="HTH LytTR-type" evidence="1">
    <location>
        <begin position="1"/>
        <end position="103"/>
    </location>
</feature>
<reference evidence="2 3" key="1">
    <citation type="submission" date="2019-02" db="EMBL/GenBank/DDBJ databases">
        <title>Bacterial novel species Emticicia sp. 17J42-9 isolated from soil.</title>
        <authorList>
            <person name="Jung H.-Y."/>
        </authorList>
    </citation>
    <scope>NUCLEOTIDE SEQUENCE [LARGE SCALE GENOMIC DNA]</scope>
    <source>
        <strain evidence="2 3">17J42-9</strain>
    </source>
</reference>
<keyword evidence="3" id="KW-1185">Reference proteome</keyword>